<dbReference type="GO" id="GO:0005802">
    <property type="term" value="C:trans-Golgi network"/>
    <property type="evidence" value="ECO:0007669"/>
    <property type="project" value="TreeGrafter"/>
</dbReference>
<keyword evidence="7" id="KW-1185">Reference proteome</keyword>
<dbReference type="PANTHER" id="PTHR24092">
    <property type="entry name" value="PROBABLE PHOSPHOLIPID-TRANSPORTING ATPASE"/>
    <property type="match status" value="1"/>
</dbReference>
<dbReference type="GO" id="GO:0005886">
    <property type="term" value="C:plasma membrane"/>
    <property type="evidence" value="ECO:0007669"/>
    <property type="project" value="TreeGrafter"/>
</dbReference>
<dbReference type="GO" id="GO:0048194">
    <property type="term" value="P:Golgi vesicle budding"/>
    <property type="evidence" value="ECO:0007669"/>
    <property type="project" value="TreeGrafter"/>
</dbReference>
<dbReference type="InterPro" id="IPR059000">
    <property type="entry name" value="ATPase_P-type_domA"/>
</dbReference>
<dbReference type="AlphaFoldDB" id="A0A445D8Z9"/>
<gene>
    <name evidence="6" type="ORF">Ahy_A05g025567</name>
</gene>
<evidence type="ECO:0000313" key="7">
    <source>
        <dbReference type="Proteomes" id="UP000289738"/>
    </source>
</evidence>
<dbReference type="Pfam" id="PF00122">
    <property type="entry name" value="E1-E2_ATPase"/>
    <property type="match status" value="1"/>
</dbReference>
<comment type="caution">
    <text evidence="6">The sequence shown here is derived from an EMBL/GenBank/DDBJ whole genome shotgun (WGS) entry which is preliminary data.</text>
</comment>
<accession>A0A445D8Z9</accession>
<keyword evidence="2" id="KW-0813">Transport</keyword>
<protein>
    <submittedName>
        <fullName evidence="6">Uncharacterized protein</fullName>
    </submittedName>
</protein>
<dbReference type="InterPro" id="IPR032631">
    <property type="entry name" value="P-type_ATPase_N"/>
</dbReference>
<dbReference type="InterPro" id="IPR008250">
    <property type="entry name" value="ATPase_P-typ_transduc_dom_A_sf"/>
</dbReference>
<reference evidence="6 7" key="1">
    <citation type="submission" date="2019-01" db="EMBL/GenBank/DDBJ databases">
        <title>Sequencing of cultivated peanut Arachis hypogaea provides insights into genome evolution and oil improvement.</title>
        <authorList>
            <person name="Chen X."/>
        </authorList>
    </citation>
    <scope>NUCLEOTIDE SEQUENCE [LARGE SCALE GENOMIC DNA]</scope>
    <source>
        <strain evidence="7">cv. Fuhuasheng</strain>
        <tissue evidence="6">Leaves</tissue>
    </source>
</reference>
<dbReference type="Pfam" id="PF16209">
    <property type="entry name" value="PhoLip_ATPase_N"/>
    <property type="match status" value="1"/>
</dbReference>
<evidence type="ECO:0000256" key="3">
    <source>
        <dbReference type="SAM" id="MobiDB-lite"/>
    </source>
</evidence>
<dbReference type="GO" id="GO:0000139">
    <property type="term" value="C:Golgi membrane"/>
    <property type="evidence" value="ECO:0007669"/>
    <property type="project" value="GOC"/>
</dbReference>
<dbReference type="InterPro" id="IPR023298">
    <property type="entry name" value="ATPase_P-typ_TM_dom_sf"/>
</dbReference>
<feature type="domain" description="P-type ATPase A" evidence="4">
    <location>
        <begin position="123"/>
        <end position="184"/>
    </location>
</feature>
<dbReference type="Proteomes" id="UP000289738">
    <property type="component" value="Chromosome A05"/>
</dbReference>
<evidence type="ECO:0000259" key="5">
    <source>
        <dbReference type="Pfam" id="PF16209"/>
    </source>
</evidence>
<name>A0A445D8Z9_ARAHY</name>
<comment type="subcellular location">
    <subcellularLocation>
        <location evidence="1">Endomembrane system</location>
    </subcellularLocation>
</comment>
<evidence type="ECO:0000256" key="2">
    <source>
        <dbReference type="ARBA" id="ARBA00022448"/>
    </source>
</evidence>
<organism evidence="6 7">
    <name type="scientific">Arachis hypogaea</name>
    <name type="common">Peanut</name>
    <dbReference type="NCBI Taxonomy" id="3818"/>
    <lineage>
        <taxon>Eukaryota</taxon>
        <taxon>Viridiplantae</taxon>
        <taxon>Streptophyta</taxon>
        <taxon>Embryophyta</taxon>
        <taxon>Tracheophyta</taxon>
        <taxon>Spermatophyta</taxon>
        <taxon>Magnoliopsida</taxon>
        <taxon>eudicotyledons</taxon>
        <taxon>Gunneridae</taxon>
        <taxon>Pentapetalae</taxon>
        <taxon>rosids</taxon>
        <taxon>fabids</taxon>
        <taxon>Fabales</taxon>
        <taxon>Fabaceae</taxon>
        <taxon>Papilionoideae</taxon>
        <taxon>50 kb inversion clade</taxon>
        <taxon>dalbergioids sensu lato</taxon>
        <taxon>Dalbergieae</taxon>
        <taxon>Pterocarpus clade</taxon>
        <taxon>Arachis</taxon>
    </lineage>
</organism>
<proteinExistence type="predicted"/>
<dbReference type="GO" id="GO:0045332">
    <property type="term" value="P:phospholipid translocation"/>
    <property type="evidence" value="ECO:0007669"/>
    <property type="project" value="TreeGrafter"/>
</dbReference>
<evidence type="ECO:0000259" key="4">
    <source>
        <dbReference type="Pfam" id="PF00122"/>
    </source>
</evidence>
<dbReference type="GO" id="GO:0140326">
    <property type="term" value="F:ATPase-coupled intramembrane lipid transporter activity"/>
    <property type="evidence" value="ECO:0007669"/>
    <property type="project" value="TreeGrafter"/>
</dbReference>
<dbReference type="SUPFAM" id="SSF81653">
    <property type="entry name" value="Calcium ATPase, transduction domain A"/>
    <property type="match status" value="1"/>
</dbReference>
<dbReference type="PANTHER" id="PTHR24092:SF180">
    <property type="entry name" value="PHOSPHOLIPID-TRANSPORTING ATPASE DNF1-RELATED"/>
    <property type="match status" value="1"/>
</dbReference>
<evidence type="ECO:0000313" key="6">
    <source>
        <dbReference type="EMBL" id="RYR59658.1"/>
    </source>
</evidence>
<feature type="domain" description="P-type ATPase N-terminal" evidence="5">
    <location>
        <begin position="28"/>
        <end position="92"/>
    </location>
</feature>
<dbReference type="SUPFAM" id="SSF81665">
    <property type="entry name" value="Calcium ATPase, transmembrane domain M"/>
    <property type="match status" value="1"/>
</dbReference>
<dbReference type="Gene3D" id="2.70.150.10">
    <property type="entry name" value="Calcium-transporting ATPase, cytoplasmic transduction domain A"/>
    <property type="match status" value="1"/>
</dbReference>
<feature type="region of interest" description="Disordered" evidence="3">
    <location>
        <begin position="1"/>
        <end position="23"/>
    </location>
</feature>
<evidence type="ECO:0000256" key="1">
    <source>
        <dbReference type="ARBA" id="ARBA00004308"/>
    </source>
</evidence>
<dbReference type="EMBL" id="SDMP01000005">
    <property type="protein sequence ID" value="RYR59658.1"/>
    <property type="molecule type" value="Genomic_DNA"/>
</dbReference>
<sequence>MSQPERIPSSRTVRLGRVQPQSPGHRTIYCNDREANLPVRFKGNSISTTKYNFFTFLPKGLFEQFRRVANLYFLTISILSTTPISPVSPITNVIPLSLVLLLSLIKEAFEDWKRFQNDMSINNNMIDVLQDQKWVSIPWKKLQVGDVIKVKQDGFFPADLLFLASTNADGVCYIETANLDGETNLKIRKALEKTWDYLTPEKASEFKGFDFFID</sequence>